<dbReference type="Proteomes" id="UP001056426">
    <property type="component" value="Chromosome"/>
</dbReference>
<dbReference type="InterPro" id="IPR042118">
    <property type="entry name" value="QueA_dom1"/>
</dbReference>
<reference evidence="6" key="2">
    <citation type="submission" date="2022-06" db="EMBL/GenBank/DDBJ databases">
        <title>Xiashengella guii gen. nov. sp. nov., a bacterium isolated form anaerobic digestion tank.</title>
        <authorList>
            <person name="Huang H."/>
        </authorList>
    </citation>
    <scope>NUCLEOTIDE SEQUENCE</scope>
    <source>
        <strain evidence="6">Ai-910</strain>
    </source>
</reference>
<evidence type="ECO:0000256" key="4">
    <source>
        <dbReference type="ARBA" id="ARBA00022785"/>
    </source>
</evidence>
<dbReference type="Gene3D" id="2.40.10.240">
    <property type="entry name" value="QueA-like"/>
    <property type="match status" value="1"/>
</dbReference>
<proteinExistence type="inferred from homology"/>
<dbReference type="HAMAP" id="MF_00113">
    <property type="entry name" value="QueA"/>
    <property type="match status" value="1"/>
</dbReference>
<dbReference type="SUPFAM" id="SSF111337">
    <property type="entry name" value="QueA-like"/>
    <property type="match status" value="1"/>
</dbReference>
<dbReference type="KEGG" id="alkq:M9189_07595"/>
<evidence type="ECO:0000256" key="1">
    <source>
        <dbReference type="ARBA" id="ARBA00022490"/>
    </source>
</evidence>
<gene>
    <name evidence="5" type="primary">queA</name>
    <name evidence="6" type="ORF">M9189_07595</name>
</gene>
<name>A0A9J6ZLJ4_9BACT</name>
<reference evidence="6" key="1">
    <citation type="submission" date="2022-05" db="EMBL/GenBank/DDBJ databases">
        <authorList>
            <person name="Sun X."/>
        </authorList>
    </citation>
    <scope>NUCLEOTIDE SEQUENCE</scope>
    <source>
        <strain evidence="6">Ai-910</strain>
    </source>
</reference>
<comment type="subcellular location">
    <subcellularLocation>
        <location evidence="5">Cytoplasm</location>
    </subcellularLocation>
</comment>
<comment type="pathway">
    <text evidence="5">tRNA modification; tRNA-queuosine biosynthesis.</text>
</comment>
<dbReference type="EMBL" id="CP098400">
    <property type="protein sequence ID" value="URW78724.1"/>
    <property type="molecule type" value="Genomic_DNA"/>
</dbReference>
<dbReference type="AlphaFoldDB" id="A0A9J6ZLJ4"/>
<dbReference type="InterPro" id="IPR042119">
    <property type="entry name" value="QueA_dom2"/>
</dbReference>
<dbReference type="EC" id="2.4.99.17" evidence="5"/>
<organism evidence="6 7">
    <name type="scientific">Xiashengella succiniciproducens</name>
    <dbReference type="NCBI Taxonomy" id="2949635"/>
    <lineage>
        <taxon>Bacteria</taxon>
        <taxon>Pseudomonadati</taxon>
        <taxon>Bacteroidota</taxon>
        <taxon>Bacteroidia</taxon>
        <taxon>Marinilabiliales</taxon>
        <taxon>Marinilabiliaceae</taxon>
        <taxon>Xiashengella</taxon>
    </lineage>
</organism>
<dbReference type="GO" id="GO:0008616">
    <property type="term" value="P:tRNA queuosine(34) biosynthetic process"/>
    <property type="evidence" value="ECO:0007669"/>
    <property type="project" value="UniProtKB-UniRule"/>
</dbReference>
<keyword evidence="7" id="KW-1185">Reference proteome</keyword>
<comment type="similarity">
    <text evidence="5">Belongs to the QueA family.</text>
</comment>
<dbReference type="GO" id="GO:0005737">
    <property type="term" value="C:cytoplasm"/>
    <property type="evidence" value="ECO:0007669"/>
    <property type="project" value="UniProtKB-SubCell"/>
</dbReference>
<dbReference type="PANTHER" id="PTHR30307">
    <property type="entry name" value="S-ADENOSYLMETHIONINE:TRNA RIBOSYLTRANSFERASE-ISOMERASE"/>
    <property type="match status" value="1"/>
</dbReference>
<dbReference type="RefSeq" id="WP_250722085.1">
    <property type="nucleotide sequence ID" value="NZ_CP098400.1"/>
</dbReference>
<evidence type="ECO:0000256" key="2">
    <source>
        <dbReference type="ARBA" id="ARBA00022679"/>
    </source>
</evidence>
<evidence type="ECO:0000256" key="3">
    <source>
        <dbReference type="ARBA" id="ARBA00022691"/>
    </source>
</evidence>
<dbReference type="PANTHER" id="PTHR30307:SF0">
    <property type="entry name" value="S-ADENOSYLMETHIONINE:TRNA RIBOSYLTRANSFERASE-ISOMERASE"/>
    <property type="match status" value="1"/>
</dbReference>
<keyword evidence="1 5" id="KW-0963">Cytoplasm</keyword>
<dbReference type="Pfam" id="PF02547">
    <property type="entry name" value="Queuosine_synth"/>
    <property type="match status" value="1"/>
</dbReference>
<dbReference type="InterPro" id="IPR036100">
    <property type="entry name" value="QueA_sf"/>
</dbReference>
<comment type="subunit">
    <text evidence="5">Monomer.</text>
</comment>
<dbReference type="Gene3D" id="3.40.1780.10">
    <property type="entry name" value="QueA-like"/>
    <property type="match status" value="1"/>
</dbReference>
<accession>A0A9J6ZLJ4</accession>
<comment type="catalytic activity">
    <reaction evidence="5">
        <text>7-aminomethyl-7-carbaguanosine(34) in tRNA + S-adenosyl-L-methionine = epoxyqueuosine(34) in tRNA + adenine + L-methionine + 2 H(+)</text>
        <dbReference type="Rhea" id="RHEA:32155"/>
        <dbReference type="Rhea" id="RHEA-COMP:10342"/>
        <dbReference type="Rhea" id="RHEA-COMP:18582"/>
        <dbReference type="ChEBI" id="CHEBI:15378"/>
        <dbReference type="ChEBI" id="CHEBI:16708"/>
        <dbReference type="ChEBI" id="CHEBI:57844"/>
        <dbReference type="ChEBI" id="CHEBI:59789"/>
        <dbReference type="ChEBI" id="CHEBI:82833"/>
        <dbReference type="ChEBI" id="CHEBI:194443"/>
        <dbReference type="EC" id="2.4.99.17"/>
    </reaction>
</comment>
<evidence type="ECO:0000313" key="7">
    <source>
        <dbReference type="Proteomes" id="UP001056426"/>
    </source>
</evidence>
<dbReference type="GO" id="GO:0051075">
    <property type="term" value="F:S-adenosylmethionine:tRNA ribosyltransferase-isomerase activity"/>
    <property type="evidence" value="ECO:0007669"/>
    <property type="project" value="UniProtKB-EC"/>
</dbReference>
<keyword evidence="3 5" id="KW-0949">S-adenosyl-L-methionine</keyword>
<evidence type="ECO:0000313" key="6">
    <source>
        <dbReference type="EMBL" id="URW78724.1"/>
    </source>
</evidence>
<protein>
    <recommendedName>
        <fullName evidence="5">S-adenosylmethionine:tRNA ribosyltransferase-isomerase</fullName>
        <ecNumber evidence="5">2.4.99.17</ecNumber>
    </recommendedName>
    <alternativeName>
        <fullName evidence="5">Queuosine biosynthesis protein QueA</fullName>
    </alternativeName>
</protein>
<keyword evidence="2 5" id="KW-0808">Transferase</keyword>
<sequence>MSIPGIKISDYEYDLPSERIAIYPLANRDDSKLLVYNKGNIIHSEFRRLVDYLPSDALLVFNNTKVIRARLQFKKDSGAQIEIFCLEPAEPADIAMAFQAGGKVKWNCLIRNQKKWKDGALTLTCSINGKEITLKALLTEKEENSCVVEFLWEPAEIGFGEILDAIGHTPIPPYLERDDEEIDVERYQTVYSKYKGSVAAPTAGLHFTANTLQALKNKGIRTTELTLHVGAGTFRPVKADSIDQHKMHTEHFEAALETLTTIASHRGPVIAVGTTSLRTLESLYFAALHIAQGRAPEHIDQWEGFESDVQLTRQEAYGILAAYLEKNGKEKLEAATSIIIAPGYKPKVIDGLISNFHQPRSTLLLLIAALIGDNWKEVYRQALEKDYRFLSYGDSSLLLP</sequence>
<keyword evidence="4 5" id="KW-0671">Queuosine biosynthesis</keyword>
<comment type="function">
    <text evidence="5">Transfers and isomerizes the ribose moiety from AdoMet to the 7-aminomethyl group of 7-deazaguanine (preQ1-tRNA) to give epoxyqueuosine (oQ-tRNA).</text>
</comment>
<dbReference type="InterPro" id="IPR003699">
    <property type="entry name" value="QueA"/>
</dbReference>
<evidence type="ECO:0000256" key="5">
    <source>
        <dbReference type="HAMAP-Rule" id="MF_00113"/>
    </source>
</evidence>